<dbReference type="AlphaFoldDB" id="A0A9Y1BNP7"/>
<evidence type="ECO:0000256" key="2">
    <source>
        <dbReference type="ARBA" id="ARBA00022679"/>
    </source>
</evidence>
<accession>A0A9Y1BNP7</accession>
<dbReference type="Proteomes" id="UP001201020">
    <property type="component" value="Chromosome"/>
</dbReference>
<evidence type="ECO:0000256" key="1">
    <source>
        <dbReference type="ARBA" id="ARBA00022603"/>
    </source>
</evidence>
<dbReference type="GO" id="GO:0052907">
    <property type="term" value="F:23S rRNA (adenine(1618)-N(6))-methyltransferase activity"/>
    <property type="evidence" value="ECO:0007669"/>
    <property type="project" value="TreeGrafter"/>
</dbReference>
<protein>
    <submittedName>
        <fullName evidence="3">RlmF-related methyltransferase</fullName>
    </submittedName>
</protein>
<gene>
    <name evidence="3" type="ORF">K9W45_03745</name>
</gene>
<dbReference type="GO" id="GO:0070475">
    <property type="term" value="P:rRNA base methylation"/>
    <property type="evidence" value="ECO:0007669"/>
    <property type="project" value="TreeGrafter"/>
</dbReference>
<dbReference type="EMBL" id="CP084166">
    <property type="protein sequence ID" value="UJG41584.1"/>
    <property type="molecule type" value="Genomic_DNA"/>
</dbReference>
<keyword evidence="1 3" id="KW-0489">Methyltransferase</keyword>
<dbReference type="Gene3D" id="3.40.50.150">
    <property type="entry name" value="Vaccinia Virus protein VP39"/>
    <property type="match status" value="1"/>
</dbReference>
<sequence length="268" mass="30686">MIKEPLKIIEAKHLGMKFEKLVAKYPKLEKYLISKNPPKFDLGDPETLSELNKCLFKELADLDIELPKGHLIPSYSLRMAYVEAINELLTSKIANFSYPIIEIGTGASAAIAMLLAKKYKRKVLATEINEISYQLAQRNIVKNKLSSLITLIKSEGQIIKEIVPEGKYTALMCYPPIYPADLTKLEKQRGWKGVQSELIAGERELDFAIKLLNEAMNNNDVRINLITLQLMNKNQLEKLRRLFCEKKECGYIEIKAGTRKRYIIIIER</sequence>
<evidence type="ECO:0000313" key="3">
    <source>
        <dbReference type="EMBL" id="UJG41584.1"/>
    </source>
</evidence>
<dbReference type="CDD" id="cd02440">
    <property type="entry name" value="AdoMet_MTases"/>
    <property type="match status" value="1"/>
</dbReference>
<dbReference type="SUPFAM" id="SSF53335">
    <property type="entry name" value="S-adenosyl-L-methionine-dependent methyltransferases"/>
    <property type="match status" value="1"/>
</dbReference>
<dbReference type="InterPro" id="IPR010286">
    <property type="entry name" value="METTL16/RlmF"/>
</dbReference>
<reference evidence="3" key="1">
    <citation type="journal article" date="2022" name="Nat. Microbiol.">
        <title>Unique mobile elements and scalable gene flow at the prokaryote-eukaryote boundary revealed by circularized Asgard archaea genomes.</title>
        <authorList>
            <person name="Wu F."/>
            <person name="Speth D.R."/>
            <person name="Philosof A."/>
            <person name="Cremiere A."/>
            <person name="Narayanan A."/>
            <person name="Barco R.A."/>
            <person name="Connon S.A."/>
            <person name="Amend J.P."/>
            <person name="Antoshechkin I.A."/>
            <person name="Orphan V.J."/>
        </authorList>
    </citation>
    <scope>NUCLEOTIDE SEQUENCE</scope>
    <source>
        <strain evidence="3">PM71</strain>
    </source>
</reference>
<dbReference type="Pfam" id="PF05971">
    <property type="entry name" value="Methyltransf_10"/>
    <property type="match status" value="1"/>
</dbReference>
<dbReference type="InterPro" id="IPR029063">
    <property type="entry name" value="SAM-dependent_MTases_sf"/>
</dbReference>
<proteinExistence type="predicted"/>
<dbReference type="PANTHER" id="PTHR13393">
    <property type="entry name" value="SAM-DEPENDENT METHYLTRANSFERASE"/>
    <property type="match status" value="1"/>
</dbReference>
<name>A0A9Y1BNP7_9ARCH</name>
<dbReference type="PANTHER" id="PTHR13393:SF0">
    <property type="entry name" value="RNA N6-ADENOSINE-METHYLTRANSFERASE METTL16"/>
    <property type="match status" value="1"/>
</dbReference>
<keyword evidence="2" id="KW-0808">Transferase</keyword>
<organism evidence="3">
    <name type="scientific">Candidatus Heimdallarchaeum aukensis</name>
    <dbReference type="NCBI Taxonomy" id="2876573"/>
    <lineage>
        <taxon>Archaea</taxon>
        <taxon>Promethearchaeati</taxon>
        <taxon>Candidatus Heimdallarchaeota</taxon>
        <taxon>Candidatus Heimdallarchaeia (ex Rinke et al. 2021) (nom. nud.)</taxon>
        <taxon>Candidatus Heimdallarchaeales</taxon>
        <taxon>Candidatus Heimdallarchaeaceae</taxon>
        <taxon>Candidatus Heimdallarchaeum</taxon>
    </lineage>
</organism>